<dbReference type="Proteomes" id="UP001055439">
    <property type="component" value="Chromosome 7"/>
</dbReference>
<dbReference type="InterPro" id="IPR027450">
    <property type="entry name" value="AlkB-like"/>
</dbReference>
<feature type="transmembrane region" description="Helical" evidence="3">
    <location>
        <begin position="49"/>
        <end position="69"/>
    </location>
</feature>
<gene>
    <name evidence="5" type="ORF">MUK42_09521</name>
</gene>
<name>A0A9E7GVB5_9LILI</name>
<keyword evidence="6" id="KW-1185">Reference proteome</keyword>
<feature type="domain" description="Fe2OG dioxygenase" evidence="4">
    <location>
        <begin position="325"/>
        <end position="453"/>
    </location>
</feature>
<sequence>MTNMVYLIVKPFSLVQIFFLLGVRSVALATLVFWQLLKLIINFHVDLCWHFLILGITFMTLPIRMLTALKNEVKLERLLNEMQIQLENLVWENKELEERLQIAMEDRKVIEMILKEIEEEHEKAVTRIDLLENEELKEENMRSNEVQGKTLWGSKSHYEKDVRSGESILIDTDYGSTSMHPSYNRRGLSLSDPEEPHEKGMIIWEAEDPCVPLVAALFTVVGISLGSVLEFFSAIRNRPASDAVALLSINWFILGTLSSRTLPVIAHMLAPSAIRIAVQLVGWLVVGSVATPNSQHPTVVRVGRRAIKFHDHKNDITTSSDRRHHPTGRRPPVNEYPCGVGLSPHIDTHSAFDEFIFSLSTAGPCIMEFRRYPEGTWCHPTASVNEIHEDSPLLSSNFTRKAIFLPPRSMLLMSGEGRYAWHHYIRHRKVDPVGEKAIRRSSRRVSFTFRKLLLCIQEKLLQTDFGTI</sequence>
<dbReference type="EMBL" id="CP097509">
    <property type="protein sequence ID" value="URE18977.1"/>
    <property type="molecule type" value="Genomic_DNA"/>
</dbReference>
<dbReference type="AlphaFoldDB" id="A0A9E7GVB5"/>
<dbReference type="Pfam" id="PF13532">
    <property type="entry name" value="2OG-FeII_Oxy_2"/>
    <property type="match status" value="1"/>
</dbReference>
<evidence type="ECO:0000313" key="6">
    <source>
        <dbReference type="Proteomes" id="UP001055439"/>
    </source>
</evidence>
<evidence type="ECO:0000256" key="1">
    <source>
        <dbReference type="ARBA" id="ARBA00007879"/>
    </source>
</evidence>
<dbReference type="Gene3D" id="2.60.120.590">
    <property type="entry name" value="Alpha-ketoglutarate-dependent dioxygenase AlkB-like"/>
    <property type="match status" value="1"/>
</dbReference>
<feature type="transmembrane region" description="Helical" evidence="3">
    <location>
        <begin position="12"/>
        <end position="37"/>
    </location>
</feature>
<dbReference type="PANTHER" id="PTHR36073">
    <property type="match status" value="1"/>
</dbReference>
<dbReference type="InterPro" id="IPR005123">
    <property type="entry name" value="Oxoglu/Fe-dep_dioxygenase_dom"/>
</dbReference>
<evidence type="ECO:0000256" key="3">
    <source>
        <dbReference type="SAM" id="Phobius"/>
    </source>
</evidence>
<keyword evidence="3" id="KW-0472">Membrane</keyword>
<accession>A0A9E7GVB5</accession>
<proteinExistence type="inferred from homology"/>
<dbReference type="InterPro" id="IPR037151">
    <property type="entry name" value="AlkB-like_sf"/>
</dbReference>
<dbReference type="OrthoDB" id="1937632at2759"/>
<organism evidence="5 6">
    <name type="scientific">Musa troglodytarum</name>
    <name type="common">fe'i banana</name>
    <dbReference type="NCBI Taxonomy" id="320322"/>
    <lineage>
        <taxon>Eukaryota</taxon>
        <taxon>Viridiplantae</taxon>
        <taxon>Streptophyta</taxon>
        <taxon>Embryophyta</taxon>
        <taxon>Tracheophyta</taxon>
        <taxon>Spermatophyta</taxon>
        <taxon>Magnoliopsida</taxon>
        <taxon>Liliopsida</taxon>
        <taxon>Zingiberales</taxon>
        <taxon>Musaceae</taxon>
        <taxon>Musa</taxon>
    </lineage>
</organism>
<dbReference type="PROSITE" id="PS51471">
    <property type="entry name" value="FE2OG_OXY"/>
    <property type="match status" value="1"/>
</dbReference>
<comment type="similarity">
    <text evidence="1">Belongs to the alkB family.</text>
</comment>
<evidence type="ECO:0000256" key="2">
    <source>
        <dbReference type="SAM" id="Coils"/>
    </source>
</evidence>
<keyword evidence="2" id="KW-0175">Coiled coil</keyword>
<dbReference type="SUPFAM" id="SSF51197">
    <property type="entry name" value="Clavaminate synthase-like"/>
    <property type="match status" value="1"/>
</dbReference>
<reference evidence="5" key="1">
    <citation type="submission" date="2022-05" db="EMBL/GenBank/DDBJ databases">
        <title>The Musa troglodytarum L. genome provides insights into the mechanism of non-climacteric behaviour and enrichment of carotenoids.</title>
        <authorList>
            <person name="Wang J."/>
        </authorList>
    </citation>
    <scope>NUCLEOTIDE SEQUENCE</scope>
    <source>
        <tissue evidence="5">Leaf</tissue>
    </source>
</reference>
<dbReference type="PANTHER" id="PTHR36073:SF1">
    <property type="entry name" value="OS01G0962100 PROTEIN"/>
    <property type="match status" value="1"/>
</dbReference>
<feature type="coiled-coil region" evidence="2">
    <location>
        <begin position="72"/>
        <end position="134"/>
    </location>
</feature>
<evidence type="ECO:0000313" key="5">
    <source>
        <dbReference type="EMBL" id="URE18977.1"/>
    </source>
</evidence>
<keyword evidence="3" id="KW-0812">Transmembrane</keyword>
<keyword evidence="3" id="KW-1133">Transmembrane helix</keyword>
<protein>
    <submittedName>
        <fullName evidence="5">2OG-Fe(II) oxygenase superfamily</fullName>
    </submittedName>
</protein>
<evidence type="ECO:0000259" key="4">
    <source>
        <dbReference type="PROSITE" id="PS51471"/>
    </source>
</evidence>